<proteinExistence type="predicted"/>
<protein>
    <submittedName>
        <fullName evidence="2">Uncharacterized protein</fullName>
    </submittedName>
</protein>
<reference evidence="2" key="1">
    <citation type="submission" date="2018-02" db="EMBL/GenBank/DDBJ databases">
        <title>Rhizophora mucronata_Transcriptome.</title>
        <authorList>
            <person name="Meera S.P."/>
            <person name="Sreeshan A."/>
            <person name="Augustine A."/>
        </authorList>
    </citation>
    <scope>NUCLEOTIDE SEQUENCE</scope>
    <source>
        <tissue evidence="2">Leaf</tissue>
    </source>
</reference>
<organism evidence="2">
    <name type="scientific">Rhizophora mucronata</name>
    <name type="common">Asiatic mangrove</name>
    <dbReference type="NCBI Taxonomy" id="61149"/>
    <lineage>
        <taxon>Eukaryota</taxon>
        <taxon>Viridiplantae</taxon>
        <taxon>Streptophyta</taxon>
        <taxon>Embryophyta</taxon>
        <taxon>Tracheophyta</taxon>
        <taxon>Spermatophyta</taxon>
        <taxon>Magnoliopsida</taxon>
        <taxon>eudicotyledons</taxon>
        <taxon>Gunneridae</taxon>
        <taxon>Pentapetalae</taxon>
        <taxon>rosids</taxon>
        <taxon>fabids</taxon>
        <taxon>Malpighiales</taxon>
        <taxon>Rhizophoraceae</taxon>
        <taxon>Rhizophora</taxon>
    </lineage>
</organism>
<keyword evidence="1" id="KW-0472">Membrane</keyword>
<evidence type="ECO:0000313" key="2">
    <source>
        <dbReference type="EMBL" id="MBX20785.1"/>
    </source>
</evidence>
<dbReference type="AlphaFoldDB" id="A0A2P2LS30"/>
<evidence type="ECO:0000256" key="1">
    <source>
        <dbReference type="SAM" id="Phobius"/>
    </source>
</evidence>
<sequence length="48" mass="5440">MIKASNLSRYGFTTEIMVSLFLRSYIYLFPTLGSSSTLFVFLINVGLQ</sequence>
<accession>A0A2P2LS30</accession>
<name>A0A2P2LS30_RHIMU</name>
<keyword evidence="1" id="KW-1133">Transmembrane helix</keyword>
<feature type="transmembrane region" description="Helical" evidence="1">
    <location>
        <begin position="25"/>
        <end position="47"/>
    </location>
</feature>
<dbReference type="EMBL" id="GGEC01040301">
    <property type="protein sequence ID" value="MBX20785.1"/>
    <property type="molecule type" value="Transcribed_RNA"/>
</dbReference>
<keyword evidence="1" id="KW-0812">Transmembrane</keyword>